<protein>
    <recommendedName>
        <fullName evidence="2">Signal recognition particle SRP72 subunit RNA-binding domain-containing protein</fullName>
    </recommendedName>
</protein>
<dbReference type="InterPro" id="IPR013699">
    <property type="entry name" value="Signal_recog_part_SRP72_RNA-bd"/>
</dbReference>
<organism evidence="3 4">
    <name type="scientific">Meripilus lineatus</name>
    <dbReference type="NCBI Taxonomy" id="2056292"/>
    <lineage>
        <taxon>Eukaryota</taxon>
        <taxon>Fungi</taxon>
        <taxon>Dikarya</taxon>
        <taxon>Basidiomycota</taxon>
        <taxon>Agaricomycotina</taxon>
        <taxon>Agaricomycetes</taxon>
        <taxon>Polyporales</taxon>
        <taxon>Meripilaceae</taxon>
        <taxon>Meripilus</taxon>
    </lineage>
</organism>
<feature type="compositionally biased region" description="Basic and acidic residues" evidence="1">
    <location>
        <begin position="145"/>
        <end position="157"/>
    </location>
</feature>
<proteinExistence type="predicted"/>
<evidence type="ECO:0000313" key="3">
    <source>
        <dbReference type="EMBL" id="KAJ3491453.1"/>
    </source>
</evidence>
<evidence type="ECO:0000313" key="4">
    <source>
        <dbReference type="Proteomes" id="UP001212997"/>
    </source>
</evidence>
<feature type="compositionally biased region" description="Basic residues" evidence="1">
    <location>
        <begin position="160"/>
        <end position="172"/>
    </location>
</feature>
<comment type="caution">
    <text evidence="3">The sequence shown here is derived from an EMBL/GenBank/DDBJ whole genome shotgun (WGS) entry which is preliminary data.</text>
</comment>
<gene>
    <name evidence="3" type="ORF">NLI96_g718</name>
</gene>
<evidence type="ECO:0000256" key="1">
    <source>
        <dbReference type="SAM" id="MobiDB-lite"/>
    </source>
</evidence>
<feature type="domain" description="Signal recognition particle SRP72 subunit RNA-binding" evidence="2">
    <location>
        <begin position="116"/>
        <end position="158"/>
    </location>
</feature>
<dbReference type="GO" id="GO:0048500">
    <property type="term" value="C:signal recognition particle"/>
    <property type="evidence" value="ECO:0007669"/>
    <property type="project" value="InterPro"/>
</dbReference>
<dbReference type="GO" id="GO:0006614">
    <property type="term" value="P:SRP-dependent cotranslational protein targeting to membrane"/>
    <property type="evidence" value="ECO:0007669"/>
    <property type="project" value="InterPro"/>
</dbReference>
<reference evidence="3" key="1">
    <citation type="submission" date="2022-07" db="EMBL/GenBank/DDBJ databases">
        <title>Genome Sequence of Physisporinus lineatus.</title>
        <authorList>
            <person name="Buettner E."/>
        </authorList>
    </citation>
    <scope>NUCLEOTIDE SEQUENCE</scope>
    <source>
        <strain evidence="3">VT162</strain>
    </source>
</reference>
<keyword evidence="4" id="KW-1185">Reference proteome</keyword>
<dbReference type="AlphaFoldDB" id="A0AAD5VBW4"/>
<feature type="region of interest" description="Disordered" evidence="1">
    <location>
        <begin position="117"/>
        <end position="172"/>
    </location>
</feature>
<dbReference type="Proteomes" id="UP001212997">
    <property type="component" value="Unassembled WGS sequence"/>
</dbReference>
<dbReference type="Pfam" id="PF08492">
    <property type="entry name" value="SRP72"/>
    <property type="match status" value="1"/>
</dbReference>
<accession>A0AAD5VBW4</accession>
<dbReference type="EMBL" id="JANAWD010000012">
    <property type="protein sequence ID" value="KAJ3491453.1"/>
    <property type="molecule type" value="Genomic_DNA"/>
</dbReference>
<sequence length="172" mass="18815">MRGTKDSSIKWIEIEGRDTGAREFGAEMNSRTQKGYHQGAYQTAFGLHNELLDTGEPHSNVITNLEASQKHLDFVNTGYLHALDALPNSLTNTLEAALPPSQPHVPTFFTNAPALDEQQKATPSKKVRAKRVPTGVVPGVTPPPDPERWLKKSERSNFHAGHKRRKGGGGAT</sequence>
<dbReference type="GO" id="GO:0008312">
    <property type="term" value="F:7S RNA binding"/>
    <property type="evidence" value="ECO:0007669"/>
    <property type="project" value="InterPro"/>
</dbReference>
<name>A0AAD5VBW4_9APHY</name>
<evidence type="ECO:0000259" key="2">
    <source>
        <dbReference type="Pfam" id="PF08492"/>
    </source>
</evidence>